<dbReference type="AlphaFoldDB" id="A0A974GX96"/>
<comment type="caution">
    <text evidence="1">The sequence shown here is derived from an EMBL/GenBank/DDBJ whole genome shotgun (WGS) entry which is preliminary data.</text>
</comment>
<reference evidence="1" key="1">
    <citation type="submission" date="2020-07" db="EMBL/GenBank/DDBJ databases">
        <title>Genomic analysis of a strain of Sedimentibacter Hydroxybenzoicus DSM7310.</title>
        <authorList>
            <person name="Ma S."/>
        </authorList>
    </citation>
    <scope>NUCLEOTIDE SEQUENCE</scope>
    <source>
        <strain evidence="1">DSM 7310</strain>
    </source>
</reference>
<evidence type="ECO:0000313" key="1">
    <source>
        <dbReference type="EMBL" id="NYB74845.1"/>
    </source>
</evidence>
<protein>
    <submittedName>
        <fullName evidence="1">Uncharacterized protein</fullName>
    </submittedName>
</protein>
<evidence type="ECO:0000313" key="2">
    <source>
        <dbReference type="Proteomes" id="UP000611629"/>
    </source>
</evidence>
<dbReference type="Proteomes" id="UP000611629">
    <property type="component" value="Unassembled WGS sequence"/>
</dbReference>
<dbReference type="EMBL" id="JACBNQ010000013">
    <property type="protein sequence ID" value="NYB74845.1"/>
    <property type="molecule type" value="Genomic_DNA"/>
</dbReference>
<keyword evidence="2" id="KW-1185">Reference proteome</keyword>
<dbReference type="RefSeq" id="WP_179238547.1">
    <property type="nucleotide sequence ID" value="NZ_JACBNQ010000013.1"/>
</dbReference>
<proteinExistence type="predicted"/>
<sequence length="74" mass="8486">MAKECYQCLDAGIVIIRKTGKNGTSYNYMFQCSCRRGSYHGQLPSIDIKSSENRNILKELAHQNYELLNNGIRK</sequence>
<name>A0A974GX96_SEDHY</name>
<gene>
    <name evidence="1" type="ORF">HZF24_11920</name>
</gene>
<accession>A0A974GX96</accession>
<organism evidence="1 2">
    <name type="scientific">Sedimentibacter hydroxybenzoicus DSM 7310</name>
    <dbReference type="NCBI Taxonomy" id="1123245"/>
    <lineage>
        <taxon>Bacteria</taxon>
        <taxon>Bacillati</taxon>
        <taxon>Bacillota</taxon>
        <taxon>Tissierellia</taxon>
        <taxon>Sedimentibacter</taxon>
    </lineage>
</organism>